<evidence type="ECO:0000256" key="3">
    <source>
        <dbReference type="ARBA" id="ARBA00023163"/>
    </source>
</evidence>
<dbReference type="InterPro" id="IPR008920">
    <property type="entry name" value="TF_FadR/GntR_C"/>
</dbReference>
<evidence type="ECO:0000259" key="4">
    <source>
        <dbReference type="Pfam" id="PF07729"/>
    </source>
</evidence>
<dbReference type="Proteomes" id="UP000020681">
    <property type="component" value="Unassembled WGS sequence"/>
</dbReference>
<name>A0ABP3AF22_MYCUL</name>
<proteinExistence type="predicted"/>
<dbReference type="SUPFAM" id="SSF48008">
    <property type="entry name" value="GntR ligand-binding domain-like"/>
    <property type="match status" value="1"/>
</dbReference>
<keyword evidence="3" id="KW-0804">Transcription</keyword>
<gene>
    <name evidence="5" type="ORF">I551_5406</name>
</gene>
<reference evidence="5 6" key="1">
    <citation type="submission" date="2014-01" db="EMBL/GenBank/DDBJ databases">
        <authorList>
            <person name="Dobos K."/>
            <person name="Lenaerts A."/>
            <person name="Ordway D."/>
            <person name="DeGroote M.A."/>
            <person name="Parker T."/>
            <person name="Sizemore C."/>
            <person name="Tallon L.J."/>
            <person name="Sadzewicz L.K."/>
            <person name="Sengamalay N."/>
            <person name="Fraser C.M."/>
            <person name="Hine E."/>
            <person name="Shefchek K.A."/>
            <person name="Das S.P."/>
            <person name="Tettelin H."/>
        </authorList>
    </citation>
    <scope>NUCLEOTIDE SEQUENCE [LARGE SCALE GENOMIC DNA]</scope>
    <source>
        <strain evidence="5 6">Harvey</strain>
    </source>
</reference>
<organism evidence="5 6">
    <name type="scientific">Mycobacterium ulcerans str. Harvey</name>
    <dbReference type="NCBI Taxonomy" id="1299332"/>
    <lineage>
        <taxon>Bacteria</taxon>
        <taxon>Bacillati</taxon>
        <taxon>Actinomycetota</taxon>
        <taxon>Actinomycetes</taxon>
        <taxon>Mycobacteriales</taxon>
        <taxon>Mycobacteriaceae</taxon>
        <taxon>Mycobacterium</taxon>
        <taxon>Mycobacterium ulcerans group</taxon>
    </lineage>
</organism>
<keyword evidence="6" id="KW-1185">Reference proteome</keyword>
<dbReference type="InterPro" id="IPR011711">
    <property type="entry name" value="GntR_C"/>
</dbReference>
<accession>A0ABP3AF22</accession>
<evidence type="ECO:0000256" key="1">
    <source>
        <dbReference type="ARBA" id="ARBA00023015"/>
    </source>
</evidence>
<sequence length="68" mass="7725">MLDARLVFEPLAASLAAEHIDEAGIDRLRAVLRAEEQRKPGCRLRVTSSMWRWRGSRKIQSCNSLSKS</sequence>
<dbReference type="Gene3D" id="1.20.120.530">
    <property type="entry name" value="GntR ligand-binding domain-like"/>
    <property type="match status" value="1"/>
</dbReference>
<dbReference type="Pfam" id="PF07729">
    <property type="entry name" value="FCD"/>
    <property type="match status" value="1"/>
</dbReference>
<dbReference type="EMBL" id="JAOL01000147">
    <property type="protein sequence ID" value="EUA88169.1"/>
    <property type="molecule type" value="Genomic_DNA"/>
</dbReference>
<feature type="domain" description="GntR C-terminal" evidence="4">
    <location>
        <begin position="1"/>
        <end position="38"/>
    </location>
</feature>
<keyword evidence="1" id="KW-0805">Transcription regulation</keyword>
<protein>
    <submittedName>
        <fullName evidence="5">FCD domain protein</fullName>
    </submittedName>
</protein>
<evidence type="ECO:0000313" key="6">
    <source>
        <dbReference type="Proteomes" id="UP000020681"/>
    </source>
</evidence>
<keyword evidence="2" id="KW-0238">DNA-binding</keyword>
<comment type="caution">
    <text evidence="5">The sequence shown here is derived from an EMBL/GenBank/DDBJ whole genome shotgun (WGS) entry which is preliminary data.</text>
</comment>
<evidence type="ECO:0000313" key="5">
    <source>
        <dbReference type="EMBL" id="EUA88169.1"/>
    </source>
</evidence>
<evidence type="ECO:0000256" key="2">
    <source>
        <dbReference type="ARBA" id="ARBA00023125"/>
    </source>
</evidence>